<feature type="transmembrane region" description="Helical" evidence="8">
    <location>
        <begin position="432"/>
        <end position="451"/>
    </location>
</feature>
<evidence type="ECO:0000256" key="6">
    <source>
        <dbReference type="ARBA" id="ARBA00023136"/>
    </source>
</evidence>
<dbReference type="InterPro" id="IPR024041">
    <property type="entry name" value="NH4_transpt_AmtB-like_dom"/>
</dbReference>
<comment type="subcellular location">
    <subcellularLocation>
        <location evidence="8">Cell membrane</location>
        <topology evidence="8">Multi-pass membrane protein</topology>
    </subcellularLocation>
    <subcellularLocation>
        <location evidence="1">Membrane</location>
        <topology evidence="1">Multi-pass membrane protein</topology>
    </subcellularLocation>
</comment>
<keyword evidence="3 8" id="KW-0813">Transport</keyword>
<comment type="similarity">
    <text evidence="2 8">Belongs to the ammonia transporter channel (TC 1.A.11.2) family.</text>
</comment>
<dbReference type="GO" id="GO:0008519">
    <property type="term" value="F:ammonium channel activity"/>
    <property type="evidence" value="ECO:0007669"/>
    <property type="project" value="InterPro"/>
</dbReference>
<evidence type="ECO:0000256" key="7">
    <source>
        <dbReference type="ARBA" id="ARBA00023177"/>
    </source>
</evidence>
<dbReference type="Pfam" id="PF00909">
    <property type="entry name" value="Ammonium_transp"/>
    <property type="match status" value="1"/>
</dbReference>
<evidence type="ECO:0000313" key="12">
    <source>
        <dbReference type="Proteomes" id="UP001059380"/>
    </source>
</evidence>
<keyword evidence="12" id="KW-1185">Reference proteome</keyword>
<dbReference type="SUPFAM" id="SSF111352">
    <property type="entry name" value="Ammonium transporter"/>
    <property type="match status" value="1"/>
</dbReference>
<dbReference type="InterPro" id="IPR029020">
    <property type="entry name" value="Ammonium/urea_transptr"/>
</dbReference>
<keyword evidence="4 8" id="KW-0812">Transmembrane</keyword>
<organism evidence="11 12">
    <name type="scientific">Occallatibacter riparius</name>
    <dbReference type="NCBI Taxonomy" id="1002689"/>
    <lineage>
        <taxon>Bacteria</taxon>
        <taxon>Pseudomonadati</taxon>
        <taxon>Acidobacteriota</taxon>
        <taxon>Terriglobia</taxon>
        <taxon>Terriglobales</taxon>
        <taxon>Acidobacteriaceae</taxon>
        <taxon>Occallatibacter</taxon>
    </lineage>
</organism>
<evidence type="ECO:0000259" key="10">
    <source>
        <dbReference type="Pfam" id="PF00909"/>
    </source>
</evidence>
<keyword evidence="5 8" id="KW-1133">Transmembrane helix</keyword>
<evidence type="ECO:0000256" key="4">
    <source>
        <dbReference type="ARBA" id="ARBA00022692"/>
    </source>
</evidence>
<dbReference type="PANTHER" id="PTHR11730:SF6">
    <property type="entry name" value="AMMONIUM TRANSPORTER"/>
    <property type="match status" value="1"/>
</dbReference>
<proteinExistence type="inferred from homology"/>
<dbReference type="PANTHER" id="PTHR11730">
    <property type="entry name" value="AMMONIUM TRANSPORTER"/>
    <property type="match status" value="1"/>
</dbReference>
<feature type="transmembrane region" description="Helical" evidence="8">
    <location>
        <begin position="349"/>
        <end position="369"/>
    </location>
</feature>
<dbReference type="InterPro" id="IPR001905">
    <property type="entry name" value="Ammonium_transpt"/>
</dbReference>
<feature type="transmembrane region" description="Helical" evidence="8">
    <location>
        <begin position="403"/>
        <end position="420"/>
    </location>
</feature>
<keyword evidence="6 8" id="KW-0472">Membrane</keyword>
<evidence type="ECO:0000313" key="11">
    <source>
        <dbReference type="EMBL" id="UWZ86852.1"/>
    </source>
</evidence>
<dbReference type="InterPro" id="IPR018047">
    <property type="entry name" value="Ammonium_transpt_CS"/>
</dbReference>
<evidence type="ECO:0000256" key="9">
    <source>
        <dbReference type="SAM" id="SignalP"/>
    </source>
</evidence>
<evidence type="ECO:0000256" key="1">
    <source>
        <dbReference type="ARBA" id="ARBA00004141"/>
    </source>
</evidence>
<dbReference type="KEGG" id="orp:MOP44_13090"/>
<sequence length="552" mass="56635">MRIVRIASCVCALAFVLASGAGVVARADAAPSASAAELKDAVGKAPVAATQANGDPGGMITGNANDVPVADSKAGLTLGDLASQIGQNKIGINFTWTLICGFLVMFMQAGFAMVEAGLCRVKNSNHTYMMNFFVYGCGLLAYWLIGFAIQMGGSAGNGNLGGLQPLNSEHTLALFGTTWGIFGQTGMFLSGRAYDVGVMVIFLFQMVFMDTALTIVTGACAERWKFLTFAVSSVLMGAFTYPLFANWAWGGGWLAQLGTNLGLGKGYSDFAGSGVVHAVGGVTALAVALIVGPRIGKFNRDGSSNVILGHDISAVLIGCFILAFGWFGFNPGSTLGASGAGCLRIGSVAVNTMLAGCTGTFGAILYMWILKGKPDASMSGNGLLAGLVAITAPSGFVNPICSGIIGLIAGVLVCISVAFVENKLKVDDPVGAISVHGAGGIWGVISVGLFADGTSNYGGAWNGVSGSVTGLFYGDASQLVAQLVGVATLVGFVFSFSYALNWVLDALMGQRVSAESELAGLDLPEMGQLGYPEFVFVPEPEYLSATPKMAVA</sequence>
<feature type="signal peptide" evidence="9">
    <location>
        <begin position="1"/>
        <end position="21"/>
    </location>
</feature>
<feature type="transmembrane region" description="Helical" evidence="8">
    <location>
        <begin position="479"/>
        <end position="504"/>
    </location>
</feature>
<evidence type="ECO:0000256" key="5">
    <source>
        <dbReference type="ARBA" id="ARBA00022989"/>
    </source>
</evidence>
<feature type="chain" id="PRO_5039925819" description="Ammonium transporter" evidence="9">
    <location>
        <begin position="22"/>
        <end position="552"/>
    </location>
</feature>
<feature type="transmembrane region" description="Helical" evidence="8">
    <location>
        <begin position="128"/>
        <end position="149"/>
    </location>
</feature>
<dbReference type="AlphaFoldDB" id="A0A9J7BVF0"/>
<evidence type="ECO:0000256" key="3">
    <source>
        <dbReference type="ARBA" id="ARBA00022448"/>
    </source>
</evidence>
<gene>
    <name evidence="11" type="ORF">MOP44_13090</name>
</gene>
<feature type="transmembrane region" description="Helical" evidence="8">
    <location>
        <begin position="196"/>
        <end position="219"/>
    </location>
</feature>
<feature type="transmembrane region" description="Helical" evidence="8">
    <location>
        <begin position="312"/>
        <end position="329"/>
    </location>
</feature>
<dbReference type="GO" id="GO:0005886">
    <property type="term" value="C:plasma membrane"/>
    <property type="evidence" value="ECO:0007669"/>
    <property type="project" value="UniProtKB-SubCell"/>
</dbReference>
<accession>A0A9J7BVF0</accession>
<dbReference type="NCBIfam" id="TIGR00836">
    <property type="entry name" value="amt"/>
    <property type="match status" value="1"/>
</dbReference>
<reference evidence="11" key="1">
    <citation type="submission" date="2021-04" db="EMBL/GenBank/DDBJ databases">
        <title>Phylogenetic analysis of Acidobacteriaceae.</title>
        <authorList>
            <person name="Qiu L."/>
            <person name="Zhang Q."/>
        </authorList>
    </citation>
    <scope>NUCLEOTIDE SEQUENCE</scope>
    <source>
        <strain evidence="11">DSM 25168</strain>
    </source>
</reference>
<feature type="transmembrane region" description="Helical" evidence="8">
    <location>
        <begin position="381"/>
        <end position="397"/>
    </location>
</feature>
<feature type="transmembrane region" description="Helical" evidence="8">
    <location>
        <begin position="94"/>
        <end position="116"/>
    </location>
</feature>
<dbReference type="Gene3D" id="1.10.3430.10">
    <property type="entry name" value="Ammonium transporter AmtB like domains"/>
    <property type="match status" value="1"/>
</dbReference>
<dbReference type="PROSITE" id="PS01219">
    <property type="entry name" value="AMMONIUM_TRANSP"/>
    <property type="match status" value="1"/>
</dbReference>
<evidence type="ECO:0000256" key="8">
    <source>
        <dbReference type="RuleBase" id="RU362002"/>
    </source>
</evidence>
<evidence type="ECO:0000256" key="2">
    <source>
        <dbReference type="ARBA" id="ARBA00005887"/>
    </source>
</evidence>
<protein>
    <recommendedName>
        <fullName evidence="8">Ammonium transporter</fullName>
    </recommendedName>
</protein>
<feature type="transmembrane region" description="Helical" evidence="8">
    <location>
        <begin position="226"/>
        <end position="250"/>
    </location>
</feature>
<keyword evidence="7 8" id="KW-0924">Ammonia transport</keyword>
<feature type="transmembrane region" description="Helical" evidence="8">
    <location>
        <begin position="270"/>
        <end position="291"/>
    </location>
</feature>
<keyword evidence="9" id="KW-0732">Signal</keyword>
<feature type="domain" description="Ammonium transporter AmtB-like" evidence="10">
    <location>
        <begin position="96"/>
        <end position="531"/>
    </location>
</feature>
<dbReference type="Proteomes" id="UP001059380">
    <property type="component" value="Chromosome"/>
</dbReference>
<dbReference type="EMBL" id="CP093313">
    <property type="protein sequence ID" value="UWZ86852.1"/>
    <property type="molecule type" value="Genomic_DNA"/>
</dbReference>
<dbReference type="GO" id="GO:0097272">
    <property type="term" value="P:ammonium homeostasis"/>
    <property type="evidence" value="ECO:0007669"/>
    <property type="project" value="TreeGrafter"/>
</dbReference>
<name>A0A9J7BVF0_9BACT</name>